<sequence>MKSLNRLKVAVGQFASGYDLDANWSHIERLVNEASEQAVRLLVLPEACQVSFASKDVAEIAEHYTPVFLERLRQLVIKNNIYLVAGIVALPENRADHRVCNQLVVFNADGELMVRYNKIHPYDAFSYKESDRICSGHPDQIGIFDIGDFRFGLINCYDLRFPELARRLIDKGVNVLSVSAAWIAGQNKEAHWEILNRARAIENTAYVLASGQSPKRSCGHSMIIDPMGNILSGVGNDGLGMAVAELDYQKIISIRQENPCLENRKIK</sequence>
<name>A0A077DDG8_9BURK</name>
<organism evidence="2 3">
    <name type="scientific">Basilea psittacipulmonis DSM 24701</name>
    <dbReference type="NCBI Taxonomy" id="1072685"/>
    <lineage>
        <taxon>Bacteria</taxon>
        <taxon>Pseudomonadati</taxon>
        <taxon>Pseudomonadota</taxon>
        <taxon>Betaproteobacteria</taxon>
        <taxon>Burkholderiales</taxon>
        <taxon>Alcaligenaceae</taxon>
        <taxon>Basilea</taxon>
    </lineage>
</organism>
<feature type="domain" description="CN hydrolase" evidence="1">
    <location>
        <begin position="7"/>
        <end position="248"/>
    </location>
</feature>
<dbReference type="STRING" id="1072685.IX83_05850"/>
<accession>A0A077DDG8</accession>
<evidence type="ECO:0000313" key="3">
    <source>
        <dbReference type="Proteomes" id="UP000028945"/>
    </source>
</evidence>
<evidence type="ECO:0000259" key="1">
    <source>
        <dbReference type="PROSITE" id="PS50263"/>
    </source>
</evidence>
<dbReference type="KEGG" id="bpsi:IX83_05850"/>
<dbReference type="PANTHER" id="PTHR23088">
    <property type="entry name" value="NITRILASE-RELATED"/>
    <property type="match status" value="1"/>
</dbReference>
<dbReference type="OrthoDB" id="9811121at2"/>
<dbReference type="PROSITE" id="PS50263">
    <property type="entry name" value="CN_HYDROLASE"/>
    <property type="match status" value="1"/>
</dbReference>
<dbReference type="InterPro" id="IPR003010">
    <property type="entry name" value="C-N_Hydrolase"/>
</dbReference>
<proteinExistence type="predicted"/>
<dbReference type="AlphaFoldDB" id="A0A077DDG8"/>
<protein>
    <recommendedName>
        <fullName evidence="1">CN hydrolase domain-containing protein</fullName>
    </recommendedName>
</protein>
<dbReference type="Proteomes" id="UP000028945">
    <property type="component" value="Chromosome"/>
</dbReference>
<dbReference type="EMBL" id="CP009238">
    <property type="protein sequence ID" value="AIL32905.1"/>
    <property type="molecule type" value="Genomic_DNA"/>
</dbReference>
<dbReference type="Pfam" id="PF00795">
    <property type="entry name" value="CN_hydrolase"/>
    <property type="match status" value="1"/>
</dbReference>
<dbReference type="Gene3D" id="3.60.110.10">
    <property type="entry name" value="Carbon-nitrogen hydrolase"/>
    <property type="match status" value="1"/>
</dbReference>
<keyword evidence="3" id="KW-1185">Reference proteome</keyword>
<dbReference type="InterPro" id="IPR036526">
    <property type="entry name" value="C-N_Hydrolase_sf"/>
</dbReference>
<dbReference type="RefSeq" id="WP_038500126.1">
    <property type="nucleotide sequence ID" value="NZ_AFWK01000044.1"/>
</dbReference>
<dbReference type="PANTHER" id="PTHR23088:SF27">
    <property type="entry name" value="DEAMINATED GLUTATHIONE AMIDASE"/>
    <property type="match status" value="1"/>
</dbReference>
<reference evidence="2 3" key="1">
    <citation type="journal article" date="2014" name="BMC Genomics">
        <title>A genomic perspective on a new bacterial genus and species from the Alcaligenaceae family, Basilea psittacipulmonis.</title>
        <authorList>
            <person name="Whiteson K.L."/>
            <person name="Hernandez D."/>
            <person name="Lazarevic V."/>
            <person name="Gaia N."/>
            <person name="Farinelli L."/>
            <person name="Francois P."/>
            <person name="Pilo P."/>
            <person name="Frey J."/>
            <person name="Schrenzel J."/>
        </authorList>
    </citation>
    <scope>NUCLEOTIDE SEQUENCE [LARGE SCALE GENOMIC DNA]</scope>
    <source>
        <strain evidence="2 3">DSM 24701</strain>
    </source>
</reference>
<dbReference type="HOGENOM" id="CLU_030130_1_2_4"/>
<evidence type="ECO:0000313" key="2">
    <source>
        <dbReference type="EMBL" id="AIL32905.1"/>
    </source>
</evidence>
<dbReference type="SUPFAM" id="SSF56317">
    <property type="entry name" value="Carbon-nitrogen hydrolase"/>
    <property type="match status" value="1"/>
</dbReference>
<gene>
    <name evidence="2" type="ORF">IX83_05850</name>
</gene>
<dbReference type="eggNOG" id="COG0388">
    <property type="taxonomic scope" value="Bacteria"/>
</dbReference>